<dbReference type="InterPro" id="IPR050275">
    <property type="entry name" value="PGM_Phosphatase"/>
</dbReference>
<dbReference type="RefSeq" id="WP_042060085.1">
    <property type="nucleotide sequence ID" value="NZ_BAND01000078.1"/>
</dbReference>
<name>A0A023D7S0_ACIMT</name>
<dbReference type="GO" id="GO:0016791">
    <property type="term" value="F:phosphatase activity"/>
    <property type="evidence" value="ECO:0007669"/>
    <property type="project" value="TreeGrafter"/>
</dbReference>
<dbReference type="PANTHER" id="PTHR48100:SF1">
    <property type="entry name" value="HISTIDINE PHOSPHATASE FAMILY PROTEIN-RELATED"/>
    <property type="match status" value="1"/>
</dbReference>
<dbReference type="InterPro" id="IPR013078">
    <property type="entry name" value="His_Pase_superF_clade-1"/>
</dbReference>
<comment type="caution">
    <text evidence="1">The sequence shown here is derived from an EMBL/GenBank/DDBJ whole genome shotgun (WGS) entry which is preliminary data.</text>
</comment>
<dbReference type="CDD" id="cd07067">
    <property type="entry name" value="HP_PGM_like"/>
    <property type="match status" value="1"/>
</dbReference>
<dbReference type="SUPFAM" id="SSF53254">
    <property type="entry name" value="Phosphoglycerate mutase-like"/>
    <property type="match status" value="1"/>
</dbReference>
<dbReference type="AlphaFoldDB" id="A0A023D7S0"/>
<evidence type="ECO:0000313" key="1">
    <source>
        <dbReference type="EMBL" id="GAJ29785.1"/>
    </source>
</evidence>
<reference evidence="2" key="1">
    <citation type="journal article" date="2014" name="FEMS Microbiol. Lett.">
        <title>Draft Genomic DNA Sequence of the Facultatively Methylotrophic Bacterium Acidomonas methanolica type strain MB58.</title>
        <authorList>
            <person name="Higashiura N."/>
            <person name="Hadano H."/>
            <person name="Hirakawa H."/>
            <person name="Matsutani M."/>
            <person name="Takabe S."/>
            <person name="Matsushita K."/>
            <person name="Azuma Y."/>
        </authorList>
    </citation>
    <scope>NUCLEOTIDE SEQUENCE [LARGE SCALE GENOMIC DNA]</scope>
    <source>
        <strain evidence="2">MB58</strain>
    </source>
</reference>
<organism evidence="1 2">
    <name type="scientific">Acidomonas methanolica NBRC 104435</name>
    <dbReference type="NCBI Taxonomy" id="1231351"/>
    <lineage>
        <taxon>Bacteria</taxon>
        <taxon>Pseudomonadati</taxon>
        <taxon>Pseudomonadota</taxon>
        <taxon>Alphaproteobacteria</taxon>
        <taxon>Acetobacterales</taxon>
        <taxon>Acetobacteraceae</taxon>
        <taxon>Acidomonas</taxon>
    </lineage>
</organism>
<dbReference type="Proteomes" id="UP000019760">
    <property type="component" value="Unassembled WGS sequence"/>
</dbReference>
<protein>
    <submittedName>
        <fullName evidence="1">Phosphoglycerate/bisphosphoglycerate mutase</fullName>
    </submittedName>
</protein>
<sequence>MTQTSHGHFLDSMQLPPGTTRFWLIRHALVDAAARQRLYGAMDVDLCAESLALQRPYYEAIARRLPQDAAWFVSPLTRTLETARAIFAAGYGERPVLVEPRMIEQHMGEWHDLPHQELPARLRQRPHGFWSTSATERPPGGESMLDVCARVSHALDDMAEERPGQDSIIVSHGGAIRAALAHALHIHPDTALRFSIQNLSLTILERIDGLWRVVTVNELPSAVTPSATR</sequence>
<dbReference type="PANTHER" id="PTHR48100">
    <property type="entry name" value="BROAD-SPECIFICITY PHOSPHATASE YOR283W-RELATED"/>
    <property type="match status" value="1"/>
</dbReference>
<reference evidence="1 2" key="2">
    <citation type="journal article" date="2014" name="FEMS Microbiol. Lett.">
        <title>Draft genomic DNA sequence of the facultatively methylotrophic bacterium Acidomonas methanolica type strain MB58.</title>
        <authorList>
            <person name="Higashiura N."/>
            <person name="Hadano H."/>
            <person name="Hirakawa H."/>
            <person name="Matsutani M."/>
            <person name="Takabe S."/>
            <person name="Matsushita K."/>
            <person name="Azuma Y."/>
        </authorList>
    </citation>
    <scope>NUCLEOTIDE SEQUENCE [LARGE SCALE GENOMIC DNA]</scope>
    <source>
        <strain evidence="1 2">MB58</strain>
    </source>
</reference>
<dbReference type="SMART" id="SM00855">
    <property type="entry name" value="PGAM"/>
    <property type="match status" value="1"/>
</dbReference>
<evidence type="ECO:0000313" key="2">
    <source>
        <dbReference type="Proteomes" id="UP000019760"/>
    </source>
</evidence>
<dbReference type="OrthoDB" id="8347407at2"/>
<dbReference type="Pfam" id="PF00300">
    <property type="entry name" value="His_Phos_1"/>
    <property type="match status" value="1"/>
</dbReference>
<dbReference type="Gene3D" id="3.40.50.1240">
    <property type="entry name" value="Phosphoglycerate mutase-like"/>
    <property type="match status" value="1"/>
</dbReference>
<accession>A0A023D7S0</accession>
<proteinExistence type="predicted"/>
<dbReference type="EMBL" id="BAND01000078">
    <property type="protein sequence ID" value="GAJ29785.1"/>
    <property type="molecule type" value="Genomic_DNA"/>
</dbReference>
<keyword evidence="2" id="KW-1185">Reference proteome</keyword>
<gene>
    <name evidence="1" type="ORF">Amme_078_017</name>
</gene>
<dbReference type="GO" id="GO:0005737">
    <property type="term" value="C:cytoplasm"/>
    <property type="evidence" value="ECO:0007669"/>
    <property type="project" value="TreeGrafter"/>
</dbReference>
<dbReference type="InterPro" id="IPR029033">
    <property type="entry name" value="His_PPase_superfam"/>
</dbReference>